<protein>
    <recommendedName>
        <fullName evidence="2">Bacterial Ig domain-containing protein</fullName>
    </recommendedName>
</protein>
<accession>A0A0F9ZMS1</accession>
<name>A0A0F9ZMS1_9BACT</name>
<dbReference type="InterPro" id="IPR041498">
    <property type="entry name" value="Big_6"/>
</dbReference>
<dbReference type="STRING" id="1618566.UR35_C0001G0170"/>
<dbReference type="Proteomes" id="UP000034778">
    <property type="component" value="Unassembled WGS sequence"/>
</dbReference>
<dbReference type="Gene3D" id="2.60.40.10">
    <property type="entry name" value="Immunoglobulins"/>
    <property type="match status" value="2"/>
</dbReference>
<comment type="caution">
    <text evidence="3">The sequence shown here is derived from an EMBL/GenBank/DDBJ whole genome shotgun (WGS) entry which is preliminary data.</text>
</comment>
<keyword evidence="1" id="KW-0472">Membrane</keyword>
<evidence type="ECO:0000256" key="1">
    <source>
        <dbReference type="SAM" id="Phobius"/>
    </source>
</evidence>
<feature type="transmembrane region" description="Helical" evidence="1">
    <location>
        <begin position="13"/>
        <end position="32"/>
    </location>
</feature>
<keyword evidence="1" id="KW-1133">Transmembrane helix</keyword>
<dbReference type="Pfam" id="PF09136">
    <property type="entry name" value="Glucodextran_B"/>
    <property type="match status" value="1"/>
</dbReference>
<dbReference type="AlphaFoldDB" id="A0A0F9ZMS1"/>
<dbReference type="EMBL" id="LBOW01000001">
    <property type="protein sequence ID" value="KKP45573.1"/>
    <property type="molecule type" value="Genomic_DNA"/>
</dbReference>
<organism evidence="3 4">
    <name type="scientific">Candidatus Woesebacteria bacterium GW2011_GWB1_33_22</name>
    <dbReference type="NCBI Taxonomy" id="1618566"/>
    <lineage>
        <taxon>Bacteria</taxon>
        <taxon>Candidatus Woeseibacteriota</taxon>
    </lineage>
</organism>
<sequence>MAMTEEKKNIKKAYYYVFLTIVGIVFLIFLGIPTLVKFAGFLGDVAKSDKPVEIQDTTPPAPPQFDEIPEFSKEESIDIKGTSENGATIAITANGNLSEVVANNDGRFVFLFNLQEGENTILAIAKDTFGNESSPTKTFNIIFDNTEPKLEISSPKDGDSFYGSGQKQLLIKGTVDEKVDLRINDKFVTVKDDNSFNFTTTLNEGLNSFEVKAIDPSGNEVLSLFSVNFTL</sequence>
<keyword evidence="1" id="KW-0812">Transmembrane</keyword>
<reference evidence="3 4" key="1">
    <citation type="journal article" date="2015" name="Nature">
        <title>rRNA introns, odd ribosomes, and small enigmatic genomes across a large radiation of phyla.</title>
        <authorList>
            <person name="Brown C.T."/>
            <person name="Hug L.A."/>
            <person name="Thomas B.C."/>
            <person name="Sharon I."/>
            <person name="Castelle C.J."/>
            <person name="Singh A."/>
            <person name="Wilkins M.J."/>
            <person name="Williams K.H."/>
            <person name="Banfield J.F."/>
        </authorList>
    </citation>
    <scope>NUCLEOTIDE SEQUENCE [LARGE SCALE GENOMIC DNA]</scope>
</reference>
<feature type="domain" description="Bacterial Ig" evidence="2">
    <location>
        <begin position="77"/>
        <end position="138"/>
    </location>
</feature>
<evidence type="ECO:0000313" key="4">
    <source>
        <dbReference type="Proteomes" id="UP000034778"/>
    </source>
</evidence>
<dbReference type="NCBIfam" id="NF033510">
    <property type="entry name" value="Ca_tandemer"/>
    <property type="match status" value="1"/>
</dbReference>
<evidence type="ECO:0000259" key="2">
    <source>
        <dbReference type="Pfam" id="PF17936"/>
    </source>
</evidence>
<proteinExistence type="predicted"/>
<evidence type="ECO:0000313" key="3">
    <source>
        <dbReference type="EMBL" id="KKP45573.1"/>
    </source>
</evidence>
<dbReference type="InterPro" id="IPR013783">
    <property type="entry name" value="Ig-like_fold"/>
</dbReference>
<gene>
    <name evidence="3" type="ORF">UR35_C0001G0170</name>
</gene>
<dbReference type="Pfam" id="PF17936">
    <property type="entry name" value="Big_6"/>
    <property type="match status" value="1"/>
</dbReference>